<comment type="caution">
    <text evidence="2">The sequence shown here is derived from an EMBL/GenBank/DDBJ whole genome shotgun (WGS) entry which is preliminary data.</text>
</comment>
<keyword evidence="3" id="KW-1185">Reference proteome</keyword>
<sequence>MTNPTQALTQPQLLQTIISLLTAAKTPQLQPLKPYIPYLTQPLLLSILRSKALANKPSTLLSFFQWAQAHNPSLTQTPHPLLALLHPLLCHHKYPRQNPARPIHRRRSPKRAPLGSSAPGRHRSKALKSPSGYFHRGLSPLWKAPPCSPAVQENEAASFTTQLAHLQYSALCSGKARFV</sequence>
<evidence type="ECO:0000313" key="3">
    <source>
        <dbReference type="Proteomes" id="UP000250321"/>
    </source>
</evidence>
<reference evidence="2 3" key="1">
    <citation type="submission" date="2018-02" db="EMBL/GenBank/DDBJ databases">
        <title>Draft genome of wild Prunus yedoensis var. nudiflora.</title>
        <authorList>
            <person name="Baek S."/>
            <person name="Kim J.-H."/>
            <person name="Choi K."/>
            <person name="Kim G.-B."/>
            <person name="Cho A."/>
            <person name="Jang H."/>
            <person name="Shin C.-H."/>
            <person name="Yu H.-J."/>
            <person name="Mun J.-H."/>
        </authorList>
    </citation>
    <scope>NUCLEOTIDE SEQUENCE [LARGE SCALE GENOMIC DNA]</scope>
    <source>
        <strain evidence="3">cv. Jeju island</strain>
        <tissue evidence="2">Leaf</tissue>
    </source>
</reference>
<dbReference type="AlphaFoldDB" id="A0A314ZMG4"/>
<feature type="region of interest" description="Disordered" evidence="1">
    <location>
        <begin position="95"/>
        <end position="129"/>
    </location>
</feature>
<proteinExistence type="predicted"/>
<organism evidence="2 3">
    <name type="scientific">Prunus yedoensis var. nudiflora</name>
    <dbReference type="NCBI Taxonomy" id="2094558"/>
    <lineage>
        <taxon>Eukaryota</taxon>
        <taxon>Viridiplantae</taxon>
        <taxon>Streptophyta</taxon>
        <taxon>Embryophyta</taxon>
        <taxon>Tracheophyta</taxon>
        <taxon>Spermatophyta</taxon>
        <taxon>Magnoliopsida</taxon>
        <taxon>eudicotyledons</taxon>
        <taxon>Gunneridae</taxon>
        <taxon>Pentapetalae</taxon>
        <taxon>rosids</taxon>
        <taxon>fabids</taxon>
        <taxon>Rosales</taxon>
        <taxon>Rosaceae</taxon>
        <taxon>Amygdaloideae</taxon>
        <taxon>Amygdaleae</taxon>
        <taxon>Prunus</taxon>
    </lineage>
</organism>
<dbReference type="Proteomes" id="UP000250321">
    <property type="component" value="Unassembled WGS sequence"/>
</dbReference>
<protein>
    <submittedName>
        <fullName evidence="2">Pentatricopeptide repeat-containing protein</fullName>
    </submittedName>
</protein>
<evidence type="ECO:0000256" key="1">
    <source>
        <dbReference type="SAM" id="MobiDB-lite"/>
    </source>
</evidence>
<dbReference type="EMBL" id="PJQY01000127">
    <property type="protein sequence ID" value="PQQ18011.1"/>
    <property type="molecule type" value="Genomic_DNA"/>
</dbReference>
<gene>
    <name evidence="2" type="ORF">Pyn_38879</name>
</gene>
<name>A0A314ZMG4_PRUYE</name>
<accession>A0A314ZMG4</accession>
<evidence type="ECO:0000313" key="2">
    <source>
        <dbReference type="EMBL" id="PQQ18011.1"/>
    </source>
</evidence>